<dbReference type="EMBL" id="JBFOLJ010000001">
    <property type="protein sequence ID" value="KAL2558667.1"/>
    <property type="molecule type" value="Genomic_DNA"/>
</dbReference>
<sequence length="218" mass="24756">MAENKPEAVQRAYTSPQVNPYGRVDEEVVMVAEREDRRKKRVKCLIYVAAFAVFQTAIILLFALTVMKVRTPKFRVRSASFETFDVATVNTNPSFNIKMIAELGIKNPNFGRYKYQNSTIEFYYMKTKVGEAIIPRARSKARSTRKFNVTVDLSSVNVPRDELAATFAAGAVIPLSSQSRLRGKVELMKVMKKNKSTNMYCTMDINISSRQLVNLSCR</sequence>
<keyword evidence="8" id="KW-1185">Reference proteome</keyword>
<gene>
    <name evidence="7" type="ORF">Fot_03406</name>
</gene>
<keyword evidence="2 5" id="KW-0812">Transmembrane</keyword>
<dbReference type="InterPro" id="IPR044839">
    <property type="entry name" value="NDR1-like"/>
</dbReference>
<organism evidence="7 8">
    <name type="scientific">Forsythia ovata</name>
    <dbReference type="NCBI Taxonomy" id="205694"/>
    <lineage>
        <taxon>Eukaryota</taxon>
        <taxon>Viridiplantae</taxon>
        <taxon>Streptophyta</taxon>
        <taxon>Embryophyta</taxon>
        <taxon>Tracheophyta</taxon>
        <taxon>Spermatophyta</taxon>
        <taxon>Magnoliopsida</taxon>
        <taxon>eudicotyledons</taxon>
        <taxon>Gunneridae</taxon>
        <taxon>Pentapetalae</taxon>
        <taxon>asterids</taxon>
        <taxon>lamiids</taxon>
        <taxon>Lamiales</taxon>
        <taxon>Oleaceae</taxon>
        <taxon>Forsythieae</taxon>
        <taxon>Forsythia</taxon>
    </lineage>
</organism>
<evidence type="ECO:0000313" key="7">
    <source>
        <dbReference type="EMBL" id="KAL2558667.1"/>
    </source>
</evidence>
<dbReference type="PANTHER" id="PTHR31234">
    <property type="entry name" value="LATE EMBRYOGENESIS ABUNDANT (LEA) HYDROXYPROLINE-RICH GLYCOPROTEIN FAMILY"/>
    <property type="match status" value="1"/>
</dbReference>
<feature type="transmembrane region" description="Helical" evidence="5">
    <location>
        <begin position="44"/>
        <end position="67"/>
    </location>
</feature>
<evidence type="ECO:0000256" key="4">
    <source>
        <dbReference type="ARBA" id="ARBA00023136"/>
    </source>
</evidence>
<feature type="domain" description="Late embryogenesis abundant protein LEA-2 subgroup" evidence="6">
    <location>
        <begin position="103"/>
        <end position="201"/>
    </location>
</feature>
<dbReference type="PANTHER" id="PTHR31234:SF2">
    <property type="entry name" value="OS05G0199100 PROTEIN"/>
    <property type="match status" value="1"/>
</dbReference>
<dbReference type="Gene3D" id="2.60.40.1820">
    <property type="match status" value="1"/>
</dbReference>
<dbReference type="SUPFAM" id="SSF117070">
    <property type="entry name" value="LEA14-like"/>
    <property type="match status" value="1"/>
</dbReference>
<keyword evidence="4 5" id="KW-0472">Membrane</keyword>
<evidence type="ECO:0000256" key="2">
    <source>
        <dbReference type="ARBA" id="ARBA00022692"/>
    </source>
</evidence>
<dbReference type="GO" id="GO:0016020">
    <property type="term" value="C:membrane"/>
    <property type="evidence" value="ECO:0007669"/>
    <property type="project" value="UniProtKB-SubCell"/>
</dbReference>
<comment type="caution">
    <text evidence="7">The sequence shown here is derived from an EMBL/GenBank/DDBJ whole genome shotgun (WGS) entry which is preliminary data.</text>
</comment>
<evidence type="ECO:0000256" key="1">
    <source>
        <dbReference type="ARBA" id="ARBA00004167"/>
    </source>
</evidence>
<evidence type="ECO:0000256" key="3">
    <source>
        <dbReference type="ARBA" id="ARBA00022989"/>
    </source>
</evidence>
<dbReference type="InterPro" id="IPR004864">
    <property type="entry name" value="LEA_2"/>
</dbReference>
<protein>
    <submittedName>
        <fullName evidence="7">Late embryogenesis abundant (LEA) hydroxyproline-rich glycoprotein family</fullName>
    </submittedName>
</protein>
<comment type="subcellular location">
    <subcellularLocation>
        <location evidence="1">Membrane</location>
        <topology evidence="1">Single-pass membrane protein</topology>
    </subcellularLocation>
</comment>
<evidence type="ECO:0000259" key="6">
    <source>
        <dbReference type="Pfam" id="PF03168"/>
    </source>
</evidence>
<evidence type="ECO:0000313" key="8">
    <source>
        <dbReference type="Proteomes" id="UP001604277"/>
    </source>
</evidence>
<dbReference type="Proteomes" id="UP001604277">
    <property type="component" value="Unassembled WGS sequence"/>
</dbReference>
<dbReference type="Pfam" id="PF03168">
    <property type="entry name" value="LEA_2"/>
    <property type="match status" value="1"/>
</dbReference>
<keyword evidence="3 5" id="KW-1133">Transmembrane helix</keyword>
<reference evidence="8" key="1">
    <citation type="submission" date="2024-07" db="EMBL/GenBank/DDBJ databases">
        <title>Two chromosome-level genome assemblies of Korean endemic species Abeliophyllum distichum and Forsythia ovata (Oleaceae).</title>
        <authorList>
            <person name="Jang H."/>
        </authorList>
    </citation>
    <scope>NUCLEOTIDE SEQUENCE [LARGE SCALE GENOMIC DNA]</scope>
</reference>
<evidence type="ECO:0000256" key="5">
    <source>
        <dbReference type="SAM" id="Phobius"/>
    </source>
</evidence>
<dbReference type="AlphaFoldDB" id="A0ABD1X9Q0"/>
<name>A0ABD1X9Q0_9LAMI</name>
<proteinExistence type="predicted"/>
<accession>A0ABD1X9Q0</accession>